<sequence>MIDALRASFAFLYDYRGMRYDLAVTRTDRRRLIADAALDLAATGGNHAITHQTIDRHLELPKGSTSYYFRTRGALVGAAAERLVARSREAFASHLAKHGETPVDVIAGYLLDLTVGRRSDVLARQALLLDPTVSAVTRERLLGCLFSTESARSLMTASGSSSPDRDAERLLMLLEGIAFTLTHRGIDARTGKAEIRAQLGAAFPELV</sequence>
<feature type="DNA-binding region" description="H-T-H motif" evidence="2">
    <location>
        <begin position="50"/>
        <end position="69"/>
    </location>
</feature>
<dbReference type="Gene3D" id="1.10.357.10">
    <property type="entry name" value="Tetracycline Repressor, domain 2"/>
    <property type="match status" value="1"/>
</dbReference>
<keyword evidence="1 2" id="KW-0238">DNA-binding</keyword>
<dbReference type="EMBL" id="BAEE01000056">
    <property type="protein sequence ID" value="GAB10302.1"/>
    <property type="molecule type" value="Genomic_DNA"/>
</dbReference>
<evidence type="ECO:0000313" key="5">
    <source>
        <dbReference type="Proteomes" id="UP000035088"/>
    </source>
</evidence>
<feature type="domain" description="HTH tetR-type" evidence="3">
    <location>
        <begin position="27"/>
        <end position="87"/>
    </location>
</feature>
<dbReference type="SUPFAM" id="SSF46689">
    <property type="entry name" value="Homeodomain-like"/>
    <property type="match status" value="1"/>
</dbReference>
<evidence type="ECO:0000313" key="4">
    <source>
        <dbReference type="EMBL" id="GAB10302.1"/>
    </source>
</evidence>
<keyword evidence="5" id="KW-1185">Reference proteome</keyword>
<dbReference type="GO" id="GO:0003677">
    <property type="term" value="F:DNA binding"/>
    <property type="evidence" value="ECO:0007669"/>
    <property type="project" value="UniProtKB-UniRule"/>
</dbReference>
<evidence type="ECO:0000259" key="3">
    <source>
        <dbReference type="PROSITE" id="PS50977"/>
    </source>
</evidence>
<protein>
    <submittedName>
        <fullName evidence="4">Putative TetR family transcriptional regulator</fullName>
    </submittedName>
</protein>
<reference evidence="4 5" key="1">
    <citation type="submission" date="2011-11" db="EMBL/GenBank/DDBJ databases">
        <title>Whole genome shotgun sequence of Gordonia araii NBRC 100433.</title>
        <authorList>
            <person name="Yoshida Y."/>
            <person name="Hosoyama A."/>
            <person name="Tsuchikane K."/>
            <person name="Katsumata H."/>
            <person name="Yamazaki S."/>
            <person name="Fujita N."/>
        </authorList>
    </citation>
    <scope>NUCLEOTIDE SEQUENCE [LARGE SCALE GENOMIC DNA]</scope>
    <source>
        <strain evidence="4 5">NBRC 100433</strain>
    </source>
</reference>
<dbReference type="STRING" id="1073574.GOARA_056_00490"/>
<organism evidence="4 5">
    <name type="scientific">Gordonia araii NBRC 100433</name>
    <dbReference type="NCBI Taxonomy" id="1073574"/>
    <lineage>
        <taxon>Bacteria</taxon>
        <taxon>Bacillati</taxon>
        <taxon>Actinomycetota</taxon>
        <taxon>Actinomycetes</taxon>
        <taxon>Mycobacteriales</taxon>
        <taxon>Gordoniaceae</taxon>
        <taxon>Gordonia</taxon>
    </lineage>
</organism>
<evidence type="ECO:0000256" key="2">
    <source>
        <dbReference type="PROSITE-ProRule" id="PRU00335"/>
    </source>
</evidence>
<gene>
    <name evidence="4" type="ORF">GOARA_056_00490</name>
</gene>
<dbReference type="AlphaFoldDB" id="G7H377"/>
<accession>G7H377</accession>
<dbReference type="PROSITE" id="PS50977">
    <property type="entry name" value="HTH_TETR_2"/>
    <property type="match status" value="1"/>
</dbReference>
<dbReference type="InterPro" id="IPR001647">
    <property type="entry name" value="HTH_TetR"/>
</dbReference>
<name>G7H377_9ACTN</name>
<dbReference type="InterPro" id="IPR009057">
    <property type="entry name" value="Homeodomain-like_sf"/>
</dbReference>
<dbReference type="Proteomes" id="UP000035088">
    <property type="component" value="Unassembled WGS sequence"/>
</dbReference>
<comment type="caution">
    <text evidence="4">The sequence shown here is derived from an EMBL/GenBank/DDBJ whole genome shotgun (WGS) entry which is preliminary data.</text>
</comment>
<evidence type="ECO:0000256" key="1">
    <source>
        <dbReference type="ARBA" id="ARBA00023125"/>
    </source>
</evidence>
<proteinExistence type="predicted"/>